<reference evidence="9" key="3">
    <citation type="submission" date="2017-02" db="EMBL/GenBank/DDBJ databases">
        <authorList>
            <person name="Varghese N."/>
            <person name="Submissions S."/>
        </authorList>
    </citation>
    <scope>NUCLEOTIDE SEQUENCE [LARGE SCALE GENOMIC DNA]</scope>
    <source>
        <strain evidence="9">VKM Ac-2052</strain>
    </source>
</reference>
<keyword evidence="2 7" id="KW-0238">DNA-binding</keyword>
<dbReference type="SMART" id="SM00344">
    <property type="entry name" value="HTH_ASNC"/>
    <property type="match status" value="1"/>
</dbReference>
<evidence type="ECO:0000313" key="8">
    <source>
        <dbReference type="Proteomes" id="UP000032503"/>
    </source>
</evidence>
<dbReference type="InterPro" id="IPR000485">
    <property type="entry name" value="AsnC-type_HTH_dom"/>
</dbReference>
<dbReference type="InterPro" id="IPR019888">
    <property type="entry name" value="Tscrpt_reg_AsnC-like"/>
</dbReference>
<organism evidence="7 9">
    <name type="scientific">Agreia bicolorata</name>
    <dbReference type="NCBI Taxonomy" id="110935"/>
    <lineage>
        <taxon>Bacteria</taxon>
        <taxon>Bacillati</taxon>
        <taxon>Actinomycetota</taxon>
        <taxon>Actinomycetes</taxon>
        <taxon>Micrococcales</taxon>
        <taxon>Microbacteriaceae</taxon>
        <taxon>Agreia</taxon>
    </lineage>
</organism>
<dbReference type="Gene3D" id="3.30.70.920">
    <property type="match status" value="1"/>
</dbReference>
<evidence type="ECO:0000313" key="9">
    <source>
        <dbReference type="Proteomes" id="UP000189735"/>
    </source>
</evidence>
<reference evidence="7" key="4">
    <citation type="submission" date="2017-02" db="EMBL/GenBank/DDBJ databases">
        <authorList>
            <person name="Peterson S.W."/>
        </authorList>
    </citation>
    <scope>NUCLEOTIDE SEQUENCE [LARGE SCALE GENOMIC DNA]</scope>
    <source>
        <strain evidence="7">VKM Ac-2052</strain>
    </source>
</reference>
<dbReference type="Proteomes" id="UP000189735">
    <property type="component" value="Unassembled WGS sequence"/>
</dbReference>
<sequence length="156" mass="16794">MDTLDSLDARLLLALDDNPDATILSLAHTLGIARNTVHARFARLARIGALKEPSRRVDPAALGYTLVAFVSIAISQATGHLAEAGLAELPEVVEIHSTTGEADLLVKVLARSTEELRRITVAMLAIEGVVRTNTTISLVETMPLRLRPLLERAAEN</sequence>
<name>A0A1T4YNT4_9MICO</name>
<evidence type="ECO:0000256" key="3">
    <source>
        <dbReference type="ARBA" id="ARBA00023163"/>
    </source>
</evidence>
<reference evidence="6 8" key="1">
    <citation type="journal article" date="2001" name="Int. J. Syst. Evol. Microbiol.">
        <title>Agreia bicolorata gen. nov., sp. nov., to accommodate actinobacteria isolated from narrow reed grass infected by the nematode Heteroanguina graminophila.</title>
        <authorList>
            <person name="Evtushenko L.I."/>
            <person name="Dorofeeva L.V."/>
            <person name="Dobrovolskaya T.G."/>
            <person name="Streshinskaya G.M."/>
            <person name="Subbotin S.A."/>
            <person name="Tiedje J.M."/>
        </authorList>
    </citation>
    <scope>NUCLEOTIDE SEQUENCE [LARGE SCALE GENOMIC DNA]</scope>
    <source>
        <strain evidence="6 8">VKM Ac-1804</strain>
    </source>
</reference>
<dbReference type="SUPFAM" id="SSF46785">
    <property type="entry name" value="Winged helix' DNA-binding domain"/>
    <property type="match status" value="1"/>
</dbReference>
<dbReference type="GO" id="GO:0043565">
    <property type="term" value="F:sequence-specific DNA binding"/>
    <property type="evidence" value="ECO:0007669"/>
    <property type="project" value="InterPro"/>
</dbReference>
<reference evidence="6" key="2">
    <citation type="submission" date="2015-02" db="EMBL/GenBank/DDBJ databases">
        <authorList>
            <person name="Vasilyev I.Y."/>
            <person name="Siniagina M.N."/>
            <person name="Malanin S.Y."/>
            <person name="Boulygina E.A."/>
            <person name="Grygoryeva T.V."/>
            <person name="Yarullina D.R."/>
            <person name="Ilinskaya O.N."/>
        </authorList>
    </citation>
    <scope>NUCLEOTIDE SEQUENCE</scope>
    <source>
        <strain evidence="6">VKM Ac-1804</strain>
    </source>
</reference>
<dbReference type="EMBL" id="JYFC01000010">
    <property type="protein sequence ID" value="KJC62944.1"/>
    <property type="molecule type" value="Genomic_DNA"/>
</dbReference>
<dbReference type="RefSeq" id="WP_044443671.1">
    <property type="nucleotide sequence ID" value="NZ_FUYG01000015.1"/>
</dbReference>
<dbReference type="Pfam" id="PF13404">
    <property type="entry name" value="HTH_AsnC-type"/>
    <property type="match status" value="1"/>
</dbReference>
<proteinExistence type="predicted"/>
<dbReference type="Gene3D" id="1.10.10.10">
    <property type="entry name" value="Winged helix-like DNA-binding domain superfamily/Winged helix DNA-binding domain"/>
    <property type="match status" value="1"/>
</dbReference>
<dbReference type="GO" id="GO:0005829">
    <property type="term" value="C:cytosol"/>
    <property type="evidence" value="ECO:0007669"/>
    <property type="project" value="TreeGrafter"/>
</dbReference>
<feature type="domain" description="Transcription regulator AsnC/Lrp ligand binding" evidence="4">
    <location>
        <begin position="82"/>
        <end position="138"/>
    </location>
</feature>
<dbReference type="PANTHER" id="PTHR30154:SF34">
    <property type="entry name" value="TRANSCRIPTIONAL REGULATOR AZLB"/>
    <property type="match status" value="1"/>
</dbReference>
<evidence type="ECO:0000256" key="2">
    <source>
        <dbReference type="ARBA" id="ARBA00023125"/>
    </source>
</evidence>
<accession>A0A1T4YNT4</accession>
<keyword evidence="1" id="KW-0805">Transcription regulation</keyword>
<evidence type="ECO:0000313" key="6">
    <source>
        <dbReference type="EMBL" id="KJC62944.1"/>
    </source>
</evidence>
<dbReference type="EMBL" id="FUYG01000015">
    <property type="protein sequence ID" value="SKB03228.1"/>
    <property type="molecule type" value="Genomic_DNA"/>
</dbReference>
<dbReference type="InterPro" id="IPR011008">
    <property type="entry name" value="Dimeric_a/b-barrel"/>
</dbReference>
<dbReference type="InterPro" id="IPR036390">
    <property type="entry name" value="WH_DNA-bd_sf"/>
</dbReference>
<feature type="domain" description="HTH asnC-type" evidence="5">
    <location>
        <begin position="4"/>
        <end position="44"/>
    </location>
</feature>
<dbReference type="PANTHER" id="PTHR30154">
    <property type="entry name" value="LEUCINE-RESPONSIVE REGULATORY PROTEIN"/>
    <property type="match status" value="1"/>
</dbReference>
<protein>
    <submittedName>
        <fullName evidence="6">AsnC family transcriptional regulator</fullName>
    </submittedName>
    <submittedName>
        <fullName evidence="7">DNA-binding transcriptional regulator, Lrp family</fullName>
    </submittedName>
</protein>
<gene>
    <name evidence="7" type="ORF">SAMN06295879_3679</name>
    <name evidence="6" type="ORF">TZ00_17370</name>
</gene>
<dbReference type="InterPro" id="IPR019887">
    <property type="entry name" value="Tscrpt_reg_AsnC/Lrp_C"/>
</dbReference>
<evidence type="ECO:0000259" key="4">
    <source>
        <dbReference type="Pfam" id="PF01037"/>
    </source>
</evidence>
<keyword evidence="3" id="KW-0804">Transcription</keyword>
<evidence type="ECO:0000259" key="5">
    <source>
        <dbReference type="Pfam" id="PF13404"/>
    </source>
</evidence>
<dbReference type="Pfam" id="PF01037">
    <property type="entry name" value="AsnC_trans_reg"/>
    <property type="match status" value="1"/>
</dbReference>
<dbReference type="SUPFAM" id="SSF54909">
    <property type="entry name" value="Dimeric alpha+beta barrel"/>
    <property type="match status" value="1"/>
</dbReference>
<dbReference type="AlphaFoldDB" id="A0A1T4YNT4"/>
<keyword evidence="8" id="KW-1185">Reference proteome</keyword>
<dbReference type="InterPro" id="IPR036388">
    <property type="entry name" value="WH-like_DNA-bd_sf"/>
</dbReference>
<evidence type="ECO:0000313" key="7">
    <source>
        <dbReference type="EMBL" id="SKB03228.1"/>
    </source>
</evidence>
<dbReference type="Proteomes" id="UP000032503">
    <property type="component" value="Unassembled WGS sequence"/>
</dbReference>
<evidence type="ECO:0000256" key="1">
    <source>
        <dbReference type="ARBA" id="ARBA00023015"/>
    </source>
</evidence>
<dbReference type="GO" id="GO:0043200">
    <property type="term" value="P:response to amino acid"/>
    <property type="evidence" value="ECO:0007669"/>
    <property type="project" value="TreeGrafter"/>
</dbReference>